<dbReference type="AlphaFoldDB" id="A0AA44WCT2"/>
<evidence type="ECO:0000313" key="3">
    <source>
        <dbReference type="EMBL" id="PNH28419.1"/>
    </source>
</evidence>
<gene>
    <name evidence="3" type="ORF">BJF96_g8313</name>
</gene>
<evidence type="ECO:0000256" key="1">
    <source>
        <dbReference type="SAM" id="SignalP"/>
    </source>
</evidence>
<dbReference type="InterPro" id="IPR029226">
    <property type="entry name" value="Ecp2-like"/>
</dbReference>
<organism evidence="3 4">
    <name type="scientific">Verticillium dahliae</name>
    <name type="common">Verticillium wilt</name>
    <dbReference type="NCBI Taxonomy" id="27337"/>
    <lineage>
        <taxon>Eukaryota</taxon>
        <taxon>Fungi</taxon>
        <taxon>Dikarya</taxon>
        <taxon>Ascomycota</taxon>
        <taxon>Pezizomycotina</taxon>
        <taxon>Sordariomycetes</taxon>
        <taxon>Hypocreomycetidae</taxon>
        <taxon>Glomerellales</taxon>
        <taxon>Plectosphaerellaceae</taxon>
        <taxon>Verticillium</taxon>
    </lineage>
</organism>
<name>A0AA44WCT2_VERDA</name>
<feature type="domain" description="Ecp2 effector protein-like" evidence="2">
    <location>
        <begin position="136"/>
        <end position="249"/>
    </location>
</feature>
<comment type="caution">
    <text evidence="3">The sequence shown here is derived from an EMBL/GenBank/DDBJ whole genome shotgun (WGS) entry which is preliminary data.</text>
</comment>
<keyword evidence="1" id="KW-0732">Signal</keyword>
<feature type="chain" id="PRO_5041363777" description="Ecp2 effector protein-like domain-containing protein" evidence="1">
    <location>
        <begin position="24"/>
        <end position="306"/>
    </location>
</feature>
<dbReference type="Pfam" id="PF14856">
    <property type="entry name" value="Hce2"/>
    <property type="match status" value="1"/>
</dbReference>
<proteinExistence type="predicted"/>
<dbReference type="EMBL" id="MPSH01000034">
    <property type="protein sequence ID" value="PNH28419.1"/>
    <property type="molecule type" value="Genomic_DNA"/>
</dbReference>
<protein>
    <recommendedName>
        <fullName evidence="2">Ecp2 effector protein-like domain-containing protein</fullName>
    </recommendedName>
</protein>
<reference evidence="3 4" key="1">
    <citation type="submission" date="2017-12" db="EMBL/GenBank/DDBJ databases">
        <title>Comparative genomics yields insights into virulence evolution of Verticillium dahliae.</title>
        <authorList>
            <person name="Fan R."/>
            <person name="Armitage A.D."/>
            <person name="Cascant-Lopez E."/>
            <person name="Sobczyk M."/>
            <person name="Cockerton H.M."/>
            <person name="Harrison R.J."/>
        </authorList>
    </citation>
    <scope>NUCLEOTIDE SEQUENCE [LARGE SCALE GENOMIC DNA]</scope>
    <source>
        <strain evidence="3 4">12008</strain>
    </source>
</reference>
<accession>A0AA44WCT2</accession>
<evidence type="ECO:0000259" key="2">
    <source>
        <dbReference type="Pfam" id="PF14856"/>
    </source>
</evidence>
<feature type="signal peptide" evidence="1">
    <location>
        <begin position="1"/>
        <end position="23"/>
    </location>
</feature>
<sequence>MLNIMSPLMTLVAILALLPQGQGLVIPGFLNLTSLAPVPTQVFTILPYPKHTPTTPMQPRDFTILPYPLHRTTSKTTTFMTQTTPTSQGATATATATATVTTTPTPPFIAAPRQAVDVDPITPISWHEASHGNNICGPSSFVPHTSSLPPLAADCLALAAALRARKGYFVARGFTDTTTLVGLATEGSCIFGVRPATPSHFHGVIGALDAAAFLDDAVRDLSSPAGGAMAGDGSWMAGGLVGASGVTACELGGGGKQALVWAVYAAGQEWHVGHVDVPVEVPGAGCAMDMGRWGVVAMLASLAVLL</sequence>
<evidence type="ECO:0000313" key="4">
    <source>
        <dbReference type="Proteomes" id="UP000236305"/>
    </source>
</evidence>
<dbReference type="Proteomes" id="UP000236305">
    <property type="component" value="Unassembled WGS sequence"/>
</dbReference>